<dbReference type="Pfam" id="PF00531">
    <property type="entry name" value="Death"/>
    <property type="match status" value="1"/>
</dbReference>
<feature type="region of interest" description="Disordered" evidence="1">
    <location>
        <begin position="97"/>
        <end position="119"/>
    </location>
</feature>
<dbReference type="InterPro" id="IPR037939">
    <property type="entry name" value="CRADD"/>
</dbReference>
<evidence type="ECO:0000259" key="3">
    <source>
        <dbReference type="PROSITE" id="PS50209"/>
    </source>
</evidence>
<dbReference type="Proteomes" id="UP000694865">
    <property type="component" value="Unplaced"/>
</dbReference>
<dbReference type="InterPro" id="IPR011029">
    <property type="entry name" value="DEATH-like_dom_sf"/>
</dbReference>
<dbReference type="PROSITE" id="PS50209">
    <property type="entry name" value="CARD"/>
    <property type="match status" value="1"/>
</dbReference>
<dbReference type="GeneID" id="102806578"/>
<protein>
    <submittedName>
        <fullName evidence="5">Death domain-containing protein CRADD-like</fullName>
    </submittedName>
</protein>
<evidence type="ECO:0000313" key="4">
    <source>
        <dbReference type="Proteomes" id="UP000694865"/>
    </source>
</evidence>
<dbReference type="CDD" id="cd01671">
    <property type="entry name" value="CARD"/>
    <property type="match status" value="1"/>
</dbReference>
<reference evidence="5" key="1">
    <citation type="submission" date="2025-08" db="UniProtKB">
        <authorList>
            <consortium name="RefSeq"/>
        </authorList>
    </citation>
    <scope>IDENTIFICATION</scope>
    <source>
        <tissue evidence="5">Testes</tissue>
    </source>
</reference>
<accession>A0ABM0MWH3</accession>
<feature type="domain" description="CARD" evidence="3">
    <location>
        <begin position="1"/>
        <end position="75"/>
    </location>
</feature>
<evidence type="ECO:0000313" key="5">
    <source>
        <dbReference type="RefSeq" id="XP_006824364.1"/>
    </source>
</evidence>
<dbReference type="InterPro" id="IPR000488">
    <property type="entry name" value="Death_dom"/>
</dbReference>
<dbReference type="Pfam" id="PF00619">
    <property type="entry name" value="CARD"/>
    <property type="match status" value="1"/>
</dbReference>
<sequence>MEVRHKKALNSQFVTLAEEINPEYIFPYLIEDGILTPHMALIISTGGTVYDKANRLLSVLPSRGPGAFGSFLRALGVYYPWLKDGLIAAVNTDNTQLYQPQPTPKSSQPTSSNAPSAAGMTTQMASLSVSVQSDSERVTEQQLMFVAEKMNGDWESQAIRLGFQSADVARFKNDNNGMIMQIHAMLRAWRTKKGPDATCERLKQELKDAGVDLDAYGLL</sequence>
<feature type="domain" description="Death" evidence="2">
    <location>
        <begin position="139"/>
        <end position="210"/>
    </location>
</feature>
<dbReference type="PROSITE" id="PS50017">
    <property type="entry name" value="DEATH_DOMAIN"/>
    <property type="match status" value="1"/>
</dbReference>
<gene>
    <name evidence="5" type="primary">LOC102806578</name>
</gene>
<dbReference type="InterPro" id="IPR001315">
    <property type="entry name" value="CARD"/>
</dbReference>
<dbReference type="Gene3D" id="1.10.533.10">
    <property type="entry name" value="Death Domain, Fas"/>
    <property type="match status" value="2"/>
</dbReference>
<evidence type="ECO:0000256" key="1">
    <source>
        <dbReference type="SAM" id="MobiDB-lite"/>
    </source>
</evidence>
<name>A0ABM0MWH3_SACKO</name>
<proteinExistence type="predicted"/>
<dbReference type="PANTHER" id="PTHR15034">
    <property type="entry name" value="DEATH DOMAIN-CONTAINING PROTEIN CRADD"/>
    <property type="match status" value="1"/>
</dbReference>
<organism evidence="4 5">
    <name type="scientific">Saccoglossus kowalevskii</name>
    <name type="common">Acorn worm</name>
    <dbReference type="NCBI Taxonomy" id="10224"/>
    <lineage>
        <taxon>Eukaryota</taxon>
        <taxon>Metazoa</taxon>
        <taxon>Hemichordata</taxon>
        <taxon>Enteropneusta</taxon>
        <taxon>Harrimaniidae</taxon>
        <taxon>Saccoglossus</taxon>
    </lineage>
</organism>
<keyword evidence="4" id="KW-1185">Reference proteome</keyword>
<dbReference type="RefSeq" id="XP_006824364.1">
    <property type="nucleotide sequence ID" value="XM_006824301.1"/>
</dbReference>
<dbReference type="SUPFAM" id="SSF47986">
    <property type="entry name" value="DEATH domain"/>
    <property type="match status" value="2"/>
</dbReference>
<dbReference type="SMART" id="SM00114">
    <property type="entry name" value="CARD"/>
    <property type="match status" value="1"/>
</dbReference>
<evidence type="ECO:0000259" key="2">
    <source>
        <dbReference type="PROSITE" id="PS50017"/>
    </source>
</evidence>
<dbReference type="PANTHER" id="PTHR15034:SF5">
    <property type="entry name" value="DEATH DOMAIN-CONTAINING PROTEIN CRADD"/>
    <property type="match status" value="1"/>
</dbReference>